<dbReference type="EMBL" id="CP015840">
    <property type="protein sequence ID" value="ANG66385.1"/>
    <property type="molecule type" value="Genomic_DNA"/>
</dbReference>
<keyword evidence="1" id="KW-0472">Membrane</keyword>
<feature type="transmembrane region" description="Helical" evidence="1">
    <location>
        <begin position="52"/>
        <end position="78"/>
    </location>
</feature>
<protein>
    <submittedName>
        <fullName evidence="2">Uncharacterized protein</fullName>
    </submittedName>
</protein>
<feature type="transmembrane region" description="Helical" evidence="1">
    <location>
        <begin position="84"/>
        <end position="105"/>
    </location>
</feature>
<name>A0A173DZP2_9CHLA</name>
<gene>
    <name evidence="2" type="ORF">M787_003555</name>
</gene>
<dbReference type="AlphaFoldDB" id="A0A173DZP2"/>
<sequence length="189" mass="20925">MILRNGVAHYTSTSLSPDLLSLPSQYSLLFNADREDTTIQTKVAVLIKQSSFAYILAIILLVGVVAGSAALLASGFIYSSLPEIVAGILLMIVSCACITLLINAIRLLKCLPSKVQETITQLKSKTSSLSSFQLLQKAYSQLISTIIRNETHLEQLKQEEQLLKEYFNKWQELTLPPQFLDKMQPPPLA</sequence>
<evidence type="ECO:0000256" key="1">
    <source>
        <dbReference type="SAM" id="Phobius"/>
    </source>
</evidence>
<dbReference type="KEGG" id="cgz:M787_003555"/>
<organism evidence="2 3">
    <name type="scientific">Chlamydia gallinacea 08-1274/3</name>
    <dbReference type="NCBI Taxonomy" id="1143323"/>
    <lineage>
        <taxon>Bacteria</taxon>
        <taxon>Pseudomonadati</taxon>
        <taxon>Chlamydiota</taxon>
        <taxon>Chlamydiia</taxon>
        <taxon>Chlamydiales</taxon>
        <taxon>Chlamydiaceae</taxon>
        <taxon>Chlamydia/Chlamydophila group</taxon>
        <taxon>Chlamydia</taxon>
    </lineage>
</organism>
<dbReference type="Proteomes" id="UP000019147">
    <property type="component" value="Chromosome"/>
</dbReference>
<accession>A0A173DZP2</accession>
<keyword evidence="1" id="KW-0812">Transmembrane</keyword>
<evidence type="ECO:0000313" key="3">
    <source>
        <dbReference type="Proteomes" id="UP000019147"/>
    </source>
</evidence>
<proteinExistence type="predicted"/>
<keyword evidence="1" id="KW-1133">Transmembrane helix</keyword>
<reference evidence="2 3" key="1">
    <citation type="journal article" date="2014" name="Syst. Appl. Microbiol.">
        <title>Evidence for the existence of two new members of the family Chlamydiaceae and proposal of Chlamydia avium sp. nov. and Chlamydia gallinacea sp. nov.</title>
        <authorList>
            <person name="Sachse K."/>
            <person name="Laroucau K."/>
            <person name="Riege K."/>
            <person name="Wehner S."/>
            <person name="Dilcher M."/>
            <person name="Creasy H.H."/>
            <person name="Weidmann M."/>
            <person name="Myers G."/>
            <person name="Vorimore F."/>
            <person name="Vicari N."/>
            <person name="Magnino S."/>
            <person name="Liebler-Tenorio E."/>
            <person name="Ruettger A."/>
            <person name="Bavoil P.M."/>
            <person name="Hufert F.T."/>
            <person name="Rossello-Mora R."/>
            <person name="Marz M."/>
        </authorList>
    </citation>
    <scope>NUCLEOTIDE SEQUENCE [LARGE SCALE GENOMIC DNA]</scope>
    <source>
        <strain evidence="2 3">08-1274/3</strain>
    </source>
</reference>
<evidence type="ECO:0000313" key="2">
    <source>
        <dbReference type="EMBL" id="ANG66385.1"/>
    </source>
</evidence>
<dbReference type="STRING" id="1143323.M787_003555"/>